<evidence type="ECO:0000259" key="1">
    <source>
        <dbReference type="SMART" id="SM00901"/>
    </source>
</evidence>
<dbReference type="AlphaFoldDB" id="I4G200"/>
<dbReference type="RefSeq" id="WP_002767483.1">
    <property type="nucleotide sequence ID" value="NZ_HE972966.1"/>
</dbReference>
<accession>I4G200</accession>
<protein>
    <recommendedName>
        <fullName evidence="1">FRG domain-containing protein</fullName>
    </recommendedName>
</protein>
<dbReference type="HOGENOM" id="CLU_639055_0_0_3"/>
<evidence type="ECO:0000313" key="2">
    <source>
        <dbReference type="EMBL" id="CCI01961.1"/>
    </source>
</evidence>
<dbReference type="EMBL" id="CAIJ01000200">
    <property type="protein sequence ID" value="CCI01961.1"/>
    <property type="molecule type" value="Genomic_DNA"/>
</dbReference>
<dbReference type="Proteomes" id="UP000003480">
    <property type="component" value="Unassembled WGS sequence"/>
</dbReference>
<feature type="domain" description="FRG" evidence="1">
    <location>
        <begin position="38"/>
        <end position="152"/>
    </location>
</feature>
<dbReference type="SMART" id="SM00901">
    <property type="entry name" value="FRG"/>
    <property type="match status" value="1"/>
</dbReference>
<reference evidence="2 3" key="1">
    <citation type="submission" date="2012-04" db="EMBL/GenBank/DDBJ databases">
        <authorList>
            <person name="Genoscope - CEA"/>
        </authorList>
    </citation>
    <scope>NUCLEOTIDE SEQUENCE [LARGE SCALE GENOMIC DNA]</scope>
    <source>
        <strain evidence="2 3">9443</strain>
    </source>
</reference>
<comment type="caution">
    <text evidence="2">The sequence shown here is derived from an EMBL/GenBank/DDBJ whole genome shotgun (WGS) entry which is preliminary data.</text>
</comment>
<dbReference type="InterPro" id="IPR014966">
    <property type="entry name" value="FRG-dom"/>
</dbReference>
<name>I4G200_MICAE</name>
<dbReference type="Pfam" id="PF08867">
    <property type="entry name" value="FRG"/>
    <property type="match status" value="1"/>
</dbReference>
<evidence type="ECO:0000313" key="3">
    <source>
        <dbReference type="Proteomes" id="UP000003480"/>
    </source>
</evidence>
<sequence length="429" mass="49949">MTQANDNGLLTKICTLNESLEWVKEVSETWTINSEQQYPVHLWFRGNRSPGHQLVPSIFRLQEEEKCTIKKISSYYVDIQPEKSSKMYEEGGLYIHLINRLPEIRSEFPSVLDILSLFRHYELPCRLLDWTENVLIALWMASEDNDKDGELFALNARKLAETVDLPHQKRIPPNTTVYTTESLHVLLRTGMVRTSYLDELFALPFVREGFLGNGFSERFWEHLLKAVSLMKENDIGIIEGTENMEQTKNIFDKIIQYIKSNSLSHEDAKLYKLLYKEMPPLMKQQLHLYFDNSVPKEDIENLKKAQKARLWLFKFLFDLRKPVTVFPERRNIRLMAQSGMFTLGGGDFLVEKIKREGIECRIPGPLHLNRKNEHLICVASIPRECKQSLRVELERIGIHAANVYPELESQGKYLKNLWYVDIDSSSVPG</sequence>
<organism evidence="2 3">
    <name type="scientific">Microcystis aeruginosa PCC 9443</name>
    <dbReference type="NCBI Taxonomy" id="1160281"/>
    <lineage>
        <taxon>Bacteria</taxon>
        <taxon>Bacillati</taxon>
        <taxon>Cyanobacteriota</taxon>
        <taxon>Cyanophyceae</taxon>
        <taxon>Oscillatoriophycideae</taxon>
        <taxon>Chroococcales</taxon>
        <taxon>Microcystaceae</taxon>
        <taxon>Microcystis</taxon>
    </lineage>
</organism>
<gene>
    <name evidence="2" type="ORF">MICAC_2790013</name>
</gene>
<proteinExistence type="predicted"/>